<sequence>MEFVIGGIKCIVYGLDHLSLDSIKRDVVVVFLLHGRGETQCGDRYSSIASKCLTASRQSELRKRDLIVVSFDQRNHGSRLINDLHNQGWPDNQNHFIDMFSIQQGTSRDVSYLIDYIPSFLFPHDQHNIVDYGCIGVSLGGHATWMSLHQDERITVGVPIIACADYLSLMKERADSRNININPSIAFTGQLNRYDPMLSLAHSKDAWKGKKIMALSGGSDKLVAPKHQLEFIRQLDDLYAQDSKSVVMFKSLQEVKHQML</sequence>
<evidence type="ECO:0000313" key="3">
    <source>
        <dbReference type="Proteomes" id="UP000014064"/>
    </source>
</evidence>
<dbReference type="eggNOG" id="ENOG502S342">
    <property type="taxonomic scope" value="Eukaryota"/>
</dbReference>
<dbReference type="PANTHER" id="PTHR47381">
    <property type="entry name" value="ALPHA/BETA-HYDROLASES SUPERFAMILY PROTEIN"/>
    <property type="match status" value="1"/>
</dbReference>
<organism evidence="2 3">
    <name type="scientific">Wallemia ichthyophaga (strain EXF-994 / CBS 113033)</name>
    <dbReference type="NCBI Taxonomy" id="1299270"/>
    <lineage>
        <taxon>Eukaryota</taxon>
        <taxon>Fungi</taxon>
        <taxon>Dikarya</taxon>
        <taxon>Basidiomycota</taxon>
        <taxon>Wallemiomycotina</taxon>
        <taxon>Wallemiomycetes</taxon>
        <taxon>Wallemiales</taxon>
        <taxon>Wallemiaceae</taxon>
        <taxon>Wallemia</taxon>
    </lineage>
</organism>
<dbReference type="OrthoDB" id="2152248at2759"/>
<evidence type="ECO:0000313" key="2">
    <source>
        <dbReference type="EMBL" id="EOQ98733.1"/>
    </source>
</evidence>
<accession>R9A946</accession>
<dbReference type="AlphaFoldDB" id="R9A946"/>
<protein>
    <recommendedName>
        <fullName evidence="1">Peptidase S9 prolyl oligopeptidase catalytic domain-containing protein</fullName>
    </recommendedName>
</protein>
<evidence type="ECO:0000259" key="1">
    <source>
        <dbReference type="Pfam" id="PF00326"/>
    </source>
</evidence>
<dbReference type="SUPFAM" id="SSF53474">
    <property type="entry name" value="alpha/beta-Hydrolases"/>
    <property type="match status" value="1"/>
</dbReference>
<dbReference type="PANTHER" id="PTHR47381:SF3">
    <property type="entry name" value="ALPHA_BETA-HYDROLASES SUPERFAMILY PROTEIN"/>
    <property type="match status" value="1"/>
</dbReference>
<dbReference type="EMBL" id="KE007253">
    <property type="protein sequence ID" value="EOQ98733.1"/>
    <property type="molecule type" value="Genomic_DNA"/>
</dbReference>
<name>R9A946_WALI9</name>
<reference evidence="3" key="1">
    <citation type="journal article" date="2013" name="BMC Genomics">
        <title>Genome and transcriptome sequencing of the halophilic fungus Wallemia ichthyophaga: haloadaptations present and absent.</title>
        <authorList>
            <person name="Zajc J."/>
            <person name="Liu Y."/>
            <person name="Dai W."/>
            <person name="Yang Z."/>
            <person name="Hu J."/>
            <person name="Gostincar C."/>
            <person name="Gunde-Cimerman N."/>
        </authorList>
    </citation>
    <scope>NUCLEOTIDE SEQUENCE [LARGE SCALE GENOMIC DNA]</scope>
    <source>
        <strain evidence="3">EXF-994 / CBS 113033</strain>
    </source>
</reference>
<dbReference type="HOGENOM" id="CLU_048444_2_1_1"/>
<dbReference type="Proteomes" id="UP000014064">
    <property type="component" value="Unassembled WGS sequence"/>
</dbReference>
<keyword evidence="3" id="KW-1185">Reference proteome</keyword>
<proteinExistence type="predicted"/>
<feature type="domain" description="Peptidase S9 prolyl oligopeptidase catalytic" evidence="1">
    <location>
        <begin position="133"/>
        <end position="244"/>
    </location>
</feature>
<dbReference type="KEGG" id="wic:J056_003185"/>
<dbReference type="InterPro" id="IPR001375">
    <property type="entry name" value="Peptidase_S9_cat"/>
</dbReference>
<dbReference type="GeneID" id="20376137"/>
<dbReference type="Gene3D" id="3.40.50.1820">
    <property type="entry name" value="alpha/beta hydrolase"/>
    <property type="match status" value="1"/>
</dbReference>
<dbReference type="InterPro" id="IPR029058">
    <property type="entry name" value="AB_hydrolase_fold"/>
</dbReference>
<dbReference type="OMA" id="NHGSRKV"/>
<dbReference type="RefSeq" id="XP_009270437.1">
    <property type="nucleotide sequence ID" value="XM_009272162.1"/>
</dbReference>
<dbReference type="Pfam" id="PF00326">
    <property type="entry name" value="Peptidase_S9"/>
    <property type="match status" value="1"/>
</dbReference>
<gene>
    <name evidence="2" type="ORF">J056_003185</name>
</gene>